<organism evidence="2 3">
    <name type="scientific">Turnera subulata</name>
    <dbReference type="NCBI Taxonomy" id="218843"/>
    <lineage>
        <taxon>Eukaryota</taxon>
        <taxon>Viridiplantae</taxon>
        <taxon>Streptophyta</taxon>
        <taxon>Embryophyta</taxon>
        <taxon>Tracheophyta</taxon>
        <taxon>Spermatophyta</taxon>
        <taxon>Magnoliopsida</taxon>
        <taxon>eudicotyledons</taxon>
        <taxon>Gunneridae</taxon>
        <taxon>Pentapetalae</taxon>
        <taxon>rosids</taxon>
        <taxon>fabids</taxon>
        <taxon>Malpighiales</taxon>
        <taxon>Passifloraceae</taxon>
        <taxon>Turnera</taxon>
    </lineage>
</organism>
<dbReference type="Proteomes" id="UP001141552">
    <property type="component" value="Unassembled WGS sequence"/>
</dbReference>
<dbReference type="AlphaFoldDB" id="A0A9Q0JI06"/>
<dbReference type="EMBL" id="JAKUCV010002266">
    <property type="protein sequence ID" value="KAJ4843316.1"/>
    <property type="molecule type" value="Genomic_DNA"/>
</dbReference>
<sequence length="160" mass="18097">LPLFFSFSSFPSPPAKHHRSPPNTSSSLFPRLLRPSSLCRDPLAIAAKHHRRRLHSFLPLTTTEVVAALDRAAACSSKQLTPPSEDPQQLRRRRRDQQPRPCLAPGLSRAASLCRAEEPHRRRRLDLLFRFCVDRICLVVFGFLLSEPSMDGCVCWVMTG</sequence>
<reference evidence="2" key="2">
    <citation type="journal article" date="2023" name="Plants (Basel)">
        <title>Annotation of the Turnera subulata (Passifloraceae) Draft Genome Reveals the S-Locus Evolved after the Divergence of Turneroideae from Passifloroideae in a Stepwise Manner.</title>
        <authorList>
            <person name="Henning P.M."/>
            <person name="Roalson E.H."/>
            <person name="Mir W."/>
            <person name="McCubbin A.G."/>
            <person name="Shore J.S."/>
        </authorList>
    </citation>
    <scope>NUCLEOTIDE SEQUENCE</scope>
    <source>
        <strain evidence="2">F60SS</strain>
    </source>
</reference>
<feature type="non-terminal residue" evidence="2">
    <location>
        <position position="1"/>
    </location>
</feature>
<feature type="region of interest" description="Disordered" evidence="1">
    <location>
        <begin position="76"/>
        <end position="102"/>
    </location>
</feature>
<evidence type="ECO:0000313" key="2">
    <source>
        <dbReference type="EMBL" id="KAJ4843316.1"/>
    </source>
</evidence>
<reference evidence="2" key="1">
    <citation type="submission" date="2022-02" db="EMBL/GenBank/DDBJ databases">
        <authorList>
            <person name="Henning P.M."/>
            <person name="McCubbin A.G."/>
            <person name="Shore J.S."/>
        </authorList>
    </citation>
    <scope>NUCLEOTIDE SEQUENCE</scope>
    <source>
        <strain evidence="2">F60SS</strain>
        <tissue evidence="2">Leaves</tissue>
    </source>
</reference>
<evidence type="ECO:0000313" key="3">
    <source>
        <dbReference type="Proteomes" id="UP001141552"/>
    </source>
</evidence>
<proteinExistence type="predicted"/>
<evidence type="ECO:0000256" key="1">
    <source>
        <dbReference type="SAM" id="MobiDB-lite"/>
    </source>
</evidence>
<comment type="caution">
    <text evidence="2">The sequence shown here is derived from an EMBL/GenBank/DDBJ whole genome shotgun (WGS) entry which is preliminary data.</text>
</comment>
<keyword evidence="3" id="KW-1185">Reference proteome</keyword>
<gene>
    <name evidence="2" type="ORF">Tsubulata_030227</name>
</gene>
<accession>A0A9Q0JI06</accession>
<name>A0A9Q0JI06_9ROSI</name>
<protein>
    <submittedName>
        <fullName evidence="2">Uncharacterized protein</fullName>
    </submittedName>
</protein>